<evidence type="ECO:0000313" key="2">
    <source>
        <dbReference type="Proteomes" id="UP001327560"/>
    </source>
</evidence>
<dbReference type="Proteomes" id="UP001327560">
    <property type="component" value="Chromosome 3"/>
</dbReference>
<organism evidence="1 2">
    <name type="scientific">Canna indica</name>
    <name type="common">Indian-shot</name>
    <dbReference type="NCBI Taxonomy" id="4628"/>
    <lineage>
        <taxon>Eukaryota</taxon>
        <taxon>Viridiplantae</taxon>
        <taxon>Streptophyta</taxon>
        <taxon>Embryophyta</taxon>
        <taxon>Tracheophyta</taxon>
        <taxon>Spermatophyta</taxon>
        <taxon>Magnoliopsida</taxon>
        <taxon>Liliopsida</taxon>
        <taxon>Zingiberales</taxon>
        <taxon>Cannaceae</taxon>
        <taxon>Canna</taxon>
    </lineage>
</organism>
<dbReference type="EMBL" id="CP136892">
    <property type="protein sequence ID" value="WOL02556.1"/>
    <property type="molecule type" value="Genomic_DNA"/>
</dbReference>
<evidence type="ECO:0000313" key="1">
    <source>
        <dbReference type="EMBL" id="WOL02556.1"/>
    </source>
</evidence>
<dbReference type="AlphaFoldDB" id="A0AAQ3Q805"/>
<protein>
    <submittedName>
        <fullName evidence="1">Uncharacterized protein</fullName>
    </submittedName>
</protein>
<name>A0AAQ3Q805_9LILI</name>
<sequence length="91" mass="10222">MLPSPTLYRFLLHRYPFPLVHRGERSPRAGLSLDAILVGAVFKWRCGAVCQRRSPASDRCFFSRSQSSSSRASVRGLRFEGSSGPILFLHI</sequence>
<keyword evidence="2" id="KW-1185">Reference proteome</keyword>
<proteinExistence type="predicted"/>
<reference evidence="1 2" key="1">
    <citation type="submission" date="2023-10" db="EMBL/GenBank/DDBJ databases">
        <title>Chromosome-scale genome assembly provides insights into flower coloration mechanisms of Canna indica.</title>
        <authorList>
            <person name="Li C."/>
        </authorList>
    </citation>
    <scope>NUCLEOTIDE SEQUENCE [LARGE SCALE GENOMIC DNA]</scope>
    <source>
        <tissue evidence="1">Flower</tissue>
    </source>
</reference>
<gene>
    <name evidence="1" type="ORF">Cni_G11275</name>
</gene>
<accession>A0AAQ3Q805</accession>